<dbReference type="AlphaFoldDB" id="A0A0H5LYL8"/>
<dbReference type="EC" id="1.1.1.-" evidence="3"/>
<dbReference type="Gene3D" id="3.20.20.100">
    <property type="entry name" value="NADP-dependent oxidoreductase domain"/>
    <property type="match status" value="1"/>
</dbReference>
<dbReference type="PANTHER" id="PTHR43625">
    <property type="entry name" value="AFLATOXIN B1 ALDEHYDE REDUCTASE"/>
    <property type="match status" value="1"/>
</dbReference>
<evidence type="ECO:0000259" key="2">
    <source>
        <dbReference type="Pfam" id="PF00248"/>
    </source>
</evidence>
<protein>
    <submittedName>
        <fullName evidence="3">Putative oxidoreductase</fullName>
        <ecNumber evidence="3">1.1.1.-</ecNumber>
    </submittedName>
</protein>
<name>A0A0H5LYL8_YERIN</name>
<dbReference type="GO" id="GO:0016491">
    <property type="term" value="F:oxidoreductase activity"/>
    <property type="evidence" value="ECO:0007669"/>
    <property type="project" value="UniProtKB-KW"/>
</dbReference>
<dbReference type="InterPro" id="IPR050791">
    <property type="entry name" value="Aldo-Keto_reductase"/>
</dbReference>
<dbReference type="SUPFAM" id="SSF51430">
    <property type="entry name" value="NAD(P)-linked oxidoreductase"/>
    <property type="match status" value="1"/>
</dbReference>
<dbReference type="EMBL" id="CWJI01000012">
    <property type="protein sequence ID" value="CRY56283.1"/>
    <property type="molecule type" value="Genomic_DNA"/>
</dbReference>
<dbReference type="Proteomes" id="UP000043316">
    <property type="component" value="Unassembled WGS sequence"/>
</dbReference>
<accession>A0A0H5LYL8</accession>
<dbReference type="InterPro" id="IPR023210">
    <property type="entry name" value="NADP_OxRdtase_dom"/>
</dbReference>
<sequence length="337" mass="37811">MNNNKLPQRILGSSLQVSSIGYGAMGLSEFYGPSDEVDSLNILHSAINQGVTFFDTADMYGRGHNESLIGRCLSTLTTSDRANLTIATKCGIDRGDSTGYERKINNSPDYIKQSCESSLKRLGVEKIDLYYMHRLDDSIPIEETMNTLAHLVREGKILHIGLCEVSVDILQRALSVFPIDAVQTEYSLWTRDIEDEILPFLIKENIGLVPYSPLGRGFLTGKYTSANDFATDDFRRFNPRFSEENMTKNLAILETITPLSHKYNCTLGQIALAWLLAQSSNIVPIPGTKKEKYLTENIASCHIRLDDCDVMLLNNIKHKLSVYGERYTQEGMKGITY</sequence>
<evidence type="ECO:0000313" key="3">
    <source>
        <dbReference type="EMBL" id="CRY56283.1"/>
    </source>
</evidence>
<feature type="domain" description="NADP-dependent oxidoreductase" evidence="2">
    <location>
        <begin position="20"/>
        <end position="314"/>
    </location>
</feature>
<dbReference type="RefSeq" id="WP_053010058.1">
    <property type="nucleotide sequence ID" value="NZ_CWJI01000012.1"/>
</dbReference>
<dbReference type="InterPro" id="IPR036812">
    <property type="entry name" value="NAD(P)_OxRdtase_dom_sf"/>
</dbReference>
<organism evidence="3 4">
    <name type="scientific">Yersinia intermedia</name>
    <dbReference type="NCBI Taxonomy" id="631"/>
    <lineage>
        <taxon>Bacteria</taxon>
        <taxon>Pseudomonadati</taxon>
        <taxon>Pseudomonadota</taxon>
        <taxon>Gammaproteobacteria</taxon>
        <taxon>Enterobacterales</taxon>
        <taxon>Yersiniaceae</taxon>
        <taxon>Yersinia</taxon>
    </lineage>
</organism>
<evidence type="ECO:0000256" key="1">
    <source>
        <dbReference type="ARBA" id="ARBA00023002"/>
    </source>
</evidence>
<evidence type="ECO:0000313" key="4">
    <source>
        <dbReference type="Proteomes" id="UP000043316"/>
    </source>
</evidence>
<dbReference type="GO" id="GO:0005737">
    <property type="term" value="C:cytoplasm"/>
    <property type="evidence" value="ECO:0007669"/>
    <property type="project" value="TreeGrafter"/>
</dbReference>
<gene>
    <name evidence="3" type="primary">iolS_3</name>
    <name evidence="3" type="ORF">ERS008476_03320</name>
</gene>
<dbReference type="Pfam" id="PF00248">
    <property type="entry name" value="Aldo_ket_red"/>
    <property type="match status" value="1"/>
</dbReference>
<dbReference type="PANTHER" id="PTHR43625:SF40">
    <property type="entry name" value="ALDO-KETO REDUCTASE YAKC [NADP(+)]"/>
    <property type="match status" value="1"/>
</dbReference>
<proteinExistence type="predicted"/>
<dbReference type="CDD" id="cd19076">
    <property type="entry name" value="AKR_AKR13A_13D"/>
    <property type="match status" value="1"/>
</dbReference>
<reference evidence="4" key="1">
    <citation type="submission" date="2015-03" db="EMBL/GenBank/DDBJ databases">
        <authorList>
            <consortium name="Pathogen Informatics"/>
        </authorList>
    </citation>
    <scope>NUCLEOTIDE SEQUENCE [LARGE SCALE GENOMIC DNA]</scope>
    <source>
        <strain evidence="4">R148</strain>
    </source>
</reference>
<keyword evidence="1 3" id="KW-0560">Oxidoreductase</keyword>